<dbReference type="AlphaFoldDB" id="A0AAF0DF83"/>
<feature type="compositionally biased region" description="Polar residues" evidence="1">
    <location>
        <begin position="23"/>
        <end position="33"/>
    </location>
</feature>
<evidence type="ECO:0000313" key="2">
    <source>
        <dbReference type="EMBL" id="WEW56377.1"/>
    </source>
</evidence>
<organism evidence="2 3">
    <name type="scientific">Emydomyces testavorans</name>
    <dbReference type="NCBI Taxonomy" id="2070801"/>
    <lineage>
        <taxon>Eukaryota</taxon>
        <taxon>Fungi</taxon>
        <taxon>Dikarya</taxon>
        <taxon>Ascomycota</taxon>
        <taxon>Pezizomycotina</taxon>
        <taxon>Eurotiomycetes</taxon>
        <taxon>Eurotiomycetidae</taxon>
        <taxon>Onygenales</taxon>
        <taxon>Nannizziopsiaceae</taxon>
        <taxon>Emydomyces</taxon>
    </lineage>
</organism>
<name>A0AAF0DF83_9EURO</name>
<dbReference type="Gene3D" id="3.80.10.10">
    <property type="entry name" value="Ribonuclease Inhibitor"/>
    <property type="match status" value="1"/>
</dbReference>
<feature type="region of interest" description="Disordered" evidence="1">
    <location>
        <begin position="1"/>
        <end position="83"/>
    </location>
</feature>
<feature type="compositionally biased region" description="Low complexity" evidence="1">
    <location>
        <begin position="34"/>
        <end position="45"/>
    </location>
</feature>
<evidence type="ECO:0000256" key="1">
    <source>
        <dbReference type="SAM" id="MobiDB-lite"/>
    </source>
</evidence>
<feature type="compositionally biased region" description="Acidic residues" evidence="1">
    <location>
        <begin position="636"/>
        <end position="646"/>
    </location>
</feature>
<evidence type="ECO:0000313" key="3">
    <source>
        <dbReference type="Proteomes" id="UP001219355"/>
    </source>
</evidence>
<accession>A0AAF0DF83</accession>
<feature type="compositionally biased region" description="Polar residues" evidence="1">
    <location>
        <begin position="529"/>
        <end position="550"/>
    </location>
</feature>
<protein>
    <recommendedName>
        <fullName evidence="4">F-box domain-containing protein</fullName>
    </recommendedName>
</protein>
<dbReference type="InterPro" id="IPR032675">
    <property type="entry name" value="LRR_dom_sf"/>
</dbReference>
<feature type="region of interest" description="Disordered" evidence="1">
    <location>
        <begin position="524"/>
        <end position="608"/>
    </location>
</feature>
<dbReference type="SUPFAM" id="SSF52047">
    <property type="entry name" value="RNI-like"/>
    <property type="match status" value="1"/>
</dbReference>
<feature type="region of interest" description="Disordered" evidence="1">
    <location>
        <begin position="636"/>
        <end position="660"/>
    </location>
</feature>
<evidence type="ECO:0008006" key="4">
    <source>
        <dbReference type="Google" id="ProtNLM"/>
    </source>
</evidence>
<dbReference type="EMBL" id="CP120627">
    <property type="protein sequence ID" value="WEW56377.1"/>
    <property type="molecule type" value="Genomic_DNA"/>
</dbReference>
<gene>
    <name evidence="2" type="ORF">PRK78_001820</name>
</gene>
<feature type="compositionally biased region" description="Basic and acidic residues" evidence="1">
    <location>
        <begin position="51"/>
        <end position="66"/>
    </location>
</feature>
<feature type="compositionally biased region" description="Polar residues" evidence="1">
    <location>
        <begin position="72"/>
        <end position="81"/>
    </location>
</feature>
<proteinExistence type="predicted"/>
<reference evidence="2" key="1">
    <citation type="submission" date="2023-03" db="EMBL/GenBank/DDBJ databases">
        <title>Emydomyces testavorans Genome Sequence.</title>
        <authorList>
            <person name="Hoyer L."/>
        </authorList>
    </citation>
    <scope>NUCLEOTIDE SEQUENCE</scope>
    <source>
        <strain evidence="2">16-2883</strain>
    </source>
</reference>
<dbReference type="Proteomes" id="UP001219355">
    <property type="component" value="Chromosome 1"/>
</dbReference>
<feature type="compositionally biased region" description="Basic and acidic residues" evidence="1">
    <location>
        <begin position="585"/>
        <end position="595"/>
    </location>
</feature>
<keyword evidence="3" id="KW-1185">Reference proteome</keyword>
<sequence length="660" mass="76000">MVSTRRQLVPPADQRPTGRPVRSTRQAVRTYQKSSGSDPSVSGNSDAEEEGERRNSRLCRVPERTRGARMRNPQSRRQGPSGTICLGIAKRALESETSTVSAKRAKLDTDQTKPPWTTLPYHVLFDIFLYLSPYMRENPLADTSQSIKCLLRLSRLCRAFFEPAISALYFSPPIFPTGKLKGLLDLLKMEQNSLYINYRDKVKHLEADVYRTKPMMIYSLLKLTPRLRYLRLYDLGEYTRTLLTIRHFPRWLFCDMPQPDVMRNLRLHSWEWNGEIEFPSIKSVHSHPAFTSLKSVRFFKLRRYNSARRVQSSENPDSQDLAIQAKELASALSLLPNLERLEFKECGFVGDLLPLLPMDLDAVSIINCCSVDSSAIEKFLSNHGQHLYELILTQNSRLSMVFTTRLSELCPRLRVFIMHLNPLEGHSMHTVRPYFEELLLNHESPSWPSTLQWLELQRLRMQEISTAETFFNSIIDVAPYLRDLRTLIITAIISSDWRDRAKFREHWMEKLEWTFLRRAPTPRETRATSSLPVLTQTKHASSNLNASGSKTLRKREQTTETAPMRRSNRIAQKTALAANGENESIAEKRREHSTEISEDDSSARPTQDQLVQGMCDVVKIRVDNLRPASFLVSAEDLTDEDSDDSDWNGVDPVFDESYAW</sequence>